<dbReference type="CDD" id="cd00751">
    <property type="entry name" value="thiolase"/>
    <property type="match status" value="1"/>
</dbReference>
<dbReference type="Pfam" id="PF00108">
    <property type="entry name" value="Thiolase_N"/>
    <property type="match status" value="1"/>
</dbReference>
<gene>
    <name evidence="10" type="ORF">BN000_05181</name>
</gene>
<dbReference type="InterPro" id="IPR020617">
    <property type="entry name" value="Thiolase_C"/>
</dbReference>
<protein>
    <recommendedName>
        <fullName evidence="2">acetyl-CoA C-acetyltransferase</fullName>
        <ecNumber evidence="2">2.3.1.9</ecNumber>
    </recommendedName>
    <alternativeName>
        <fullName evidence="5">Acetoacetyl-CoA thiolase</fullName>
    </alternativeName>
</protein>
<dbReference type="PIRSF" id="PIRSF000429">
    <property type="entry name" value="Ac-CoA_Ac_transf"/>
    <property type="match status" value="1"/>
</dbReference>
<evidence type="ECO:0000256" key="6">
    <source>
        <dbReference type="PIRSR" id="PIRSR000429-1"/>
    </source>
</evidence>
<dbReference type="InterPro" id="IPR016039">
    <property type="entry name" value="Thiolase-like"/>
</dbReference>
<feature type="domain" description="Thiolase C-terminal" evidence="9">
    <location>
        <begin position="271"/>
        <end position="390"/>
    </location>
</feature>
<feature type="active site" description="Proton acceptor" evidence="6">
    <location>
        <position position="378"/>
    </location>
</feature>
<reference evidence="11" key="1">
    <citation type="submission" date="2015-05" db="EMBL/GenBank/DDBJ databases">
        <authorList>
            <person name="Urmite Genomes"/>
        </authorList>
    </citation>
    <scope>NUCLEOTIDE SEQUENCE [LARGE SCALE GENOMIC DNA]</scope>
    <source>
        <strain evidence="11">LF1</strain>
    </source>
</reference>
<feature type="active site" description="Acyl-thioester intermediate" evidence="6">
    <location>
        <position position="88"/>
    </location>
</feature>
<accession>A0A0U1P4N6</accession>
<organism evidence="10 11">
    <name type="scientific">Neobacillus massiliamazoniensis</name>
    <dbReference type="NCBI Taxonomy" id="1499688"/>
    <lineage>
        <taxon>Bacteria</taxon>
        <taxon>Bacillati</taxon>
        <taxon>Bacillota</taxon>
        <taxon>Bacilli</taxon>
        <taxon>Bacillales</taxon>
        <taxon>Bacillaceae</taxon>
        <taxon>Neobacillus</taxon>
    </lineage>
</organism>
<keyword evidence="11" id="KW-1185">Reference proteome</keyword>
<dbReference type="Gene3D" id="3.40.47.10">
    <property type="match status" value="2"/>
</dbReference>
<dbReference type="FunFam" id="3.40.47.10:FF:000010">
    <property type="entry name" value="Acetyl-CoA acetyltransferase (Thiolase)"/>
    <property type="match status" value="1"/>
</dbReference>
<dbReference type="InterPro" id="IPR020613">
    <property type="entry name" value="Thiolase_CS"/>
</dbReference>
<evidence type="ECO:0000256" key="7">
    <source>
        <dbReference type="RuleBase" id="RU003557"/>
    </source>
</evidence>
<dbReference type="PANTHER" id="PTHR18919">
    <property type="entry name" value="ACETYL-COA C-ACYLTRANSFERASE"/>
    <property type="match status" value="1"/>
</dbReference>
<evidence type="ECO:0000256" key="3">
    <source>
        <dbReference type="ARBA" id="ARBA00022679"/>
    </source>
</evidence>
<evidence type="ECO:0000313" key="10">
    <source>
        <dbReference type="EMBL" id="CRK85121.1"/>
    </source>
</evidence>
<dbReference type="PANTHER" id="PTHR18919:SF107">
    <property type="entry name" value="ACETYL-COA ACETYLTRANSFERASE, CYTOSOLIC"/>
    <property type="match status" value="1"/>
</dbReference>
<dbReference type="EC" id="2.3.1.9" evidence="2"/>
<comment type="similarity">
    <text evidence="1 7">Belongs to the thiolase-like superfamily. Thiolase family.</text>
</comment>
<dbReference type="Pfam" id="PF02803">
    <property type="entry name" value="Thiolase_C"/>
    <property type="match status" value="1"/>
</dbReference>
<dbReference type="RefSeq" id="WP_090639808.1">
    <property type="nucleotide sequence ID" value="NZ_CVRB01000006.1"/>
</dbReference>
<dbReference type="PROSITE" id="PS00099">
    <property type="entry name" value="THIOLASE_3"/>
    <property type="match status" value="1"/>
</dbReference>
<feature type="active site" description="Proton acceptor" evidence="6">
    <location>
        <position position="348"/>
    </location>
</feature>
<evidence type="ECO:0000259" key="8">
    <source>
        <dbReference type="Pfam" id="PF00108"/>
    </source>
</evidence>
<evidence type="ECO:0000256" key="2">
    <source>
        <dbReference type="ARBA" id="ARBA00012705"/>
    </source>
</evidence>
<name>A0A0U1P4N6_9BACI</name>
<dbReference type="InterPro" id="IPR020610">
    <property type="entry name" value="Thiolase_AS"/>
</dbReference>
<evidence type="ECO:0000259" key="9">
    <source>
        <dbReference type="Pfam" id="PF02803"/>
    </source>
</evidence>
<dbReference type="Proteomes" id="UP000199087">
    <property type="component" value="Unassembled WGS sequence"/>
</dbReference>
<dbReference type="InterPro" id="IPR020615">
    <property type="entry name" value="Thiolase_acyl_enz_int_AS"/>
</dbReference>
<dbReference type="NCBIfam" id="TIGR01930">
    <property type="entry name" value="AcCoA-C-Actrans"/>
    <property type="match status" value="1"/>
</dbReference>
<dbReference type="AlphaFoldDB" id="A0A0U1P4N6"/>
<dbReference type="InterPro" id="IPR020616">
    <property type="entry name" value="Thiolase_N"/>
</dbReference>
<keyword evidence="4 7" id="KW-0012">Acyltransferase</keyword>
<dbReference type="EMBL" id="CVRB01000006">
    <property type="protein sequence ID" value="CRK85121.1"/>
    <property type="molecule type" value="Genomic_DNA"/>
</dbReference>
<evidence type="ECO:0000256" key="1">
    <source>
        <dbReference type="ARBA" id="ARBA00010982"/>
    </source>
</evidence>
<evidence type="ECO:0000256" key="5">
    <source>
        <dbReference type="ARBA" id="ARBA00030755"/>
    </source>
</evidence>
<dbReference type="GO" id="GO:0003985">
    <property type="term" value="F:acetyl-CoA C-acetyltransferase activity"/>
    <property type="evidence" value="ECO:0007669"/>
    <property type="project" value="UniProtKB-EC"/>
</dbReference>
<dbReference type="SUPFAM" id="SSF53901">
    <property type="entry name" value="Thiolase-like"/>
    <property type="match status" value="2"/>
</dbReference>
<sequence length="394" mass="41835">MVEVAVVAYARTPIGKYGGIFKDVSAVELGKAAIEGALKKANVSGNEVDEVIMGVVWQAGLKGNPARQAAIHSGITENAPAMTVNQQCSSGIRAIDIGADQIRLGKAKVVVAGGFESMSNVPYLDLSGRWGHQRGPKTLEDSLYYDGLDDAFIGIHMGNTAETVAMNARLTREEVDLFAYESQQKAFRAHEKGRFAEEIVPIVIKSKKEEKIIQTDECLRPKATLEGMRKLPPAFHINGISTAGNSPPLSDGGCALVLMAKEYAEINGNPILAIIQDVVSIGVEPEIMGYGPVPAVKKLLKRNRLSISDIDFLEINEAFGAQALACIKELDFPIERVNVNGGAIALGHPPGNTGARLVGTLITELNRSDKQLGIATLCAGGGPAIACLVKKNGV</sequence>
<evidence type="ECO:0000313" key="11">
    <source>
        <dbReference type="Proteomes" id="UP000199087"/>
    </source>
</evidence>
<dbReference type="PROSITE" id="PS00737">
    <property type="entry name" value="THIOLASE_2"/>
    <property type="match status" value="1"/>
</dbReference>
<dbReference type="PROSITE" id="PS00098">
    <property type="entry name" value="THIOLASE_1"/>
    <property type="match status" value="1"/>
</dbReference>
<dbReference type="OrthoDB" id="9764892at2"/>
<feature type="domain" description="Thiolase N-terminal" evidence="8">
    <location>
        <begin position="4"/>
        <end position="261"/>
    </location>
</feature>
<evidence type="ECO:0000256" key="4">
    <source>
        <dbReference type="ARBA" id="ARBA00023315"/>
    </source>
</evidence>
<proteinExistence type="inferred from homology"/>
<dbReference type="STRING" id="1499688.BN000_05181"/>
<keyword evidence="3 7" id="KW-0808">Transferase</keyword>
<dbReference type="InterPro" id="IPR002155">
    <property type="entry name" value="Thiolase"/>
</dbReference>